<reference evidence="2" key="1">
    <citation type="journal article" date="2019" name="Int. J. Syst. Evol. Microbiol.">
        <title>The Global Catalogue of Microorganisms (GCM) 10K type strain sequencing project: providing services to taxonomists for standard genome sequencing and annotation.</title>
        <authorList>
            <consortium name="The Broad Institute Genomics Platform"/>
            <consortium name="The Broad Institute Genome Sequencing Center for Infectious Disease"/>
            <person name="Wu L."/>
            <person name="Ma J."/>
        </authorList>
    </citation>
    <scope>NUCLEOTIDE SEQUENCE [LARGE SCALE GENOMIC DNA]</scope>
    <source>
        <strain evidence="2">JCM 16702</strain>
    </source>
</reference>
<comment type="caution">
    <text evidence="1">The sequence shown here is derived from an EMBL/GenBank/DDBJ whole genome shotgun (WGS) entry which is preliminary data.</text>
</comment>
<dbReference type="PROSITE" id="PS51257">
    <property type="entry name" value="PROKAR_LIPOPROTEIN"/>
    <property type="match status" value="1"/>
</dbReference>
<dbReference type="Proteomes" id="UP001500683">
    <property type="component" value="Unassembled WGS sequence"/>
</dbReference>
<accession>A0ABP7WYL6</accession>
<keyword evidence="2" id="KW-1185">Reference proteome</keyword>
<evidence type="ECO:0008006" key="3">
    <source>
        <dbReference type="Google" id="ProtNLM"/>
    </source>
</evidence>
<dbReference type="RefSeq" id="WP_344956875.1">
    <property type="nucleotide sequence ID" value="NZ_BAAAZG010000058.1"/>
</dbReference>
<sequence>MRPARAAALAAALVLVLAGCGIGPTGVVRSGEKPLTLAGSVRVTMYLVDGHDRLVPVVRPGLPGHPYYAVTQLGGEPTPAEKRRGLRNAVPRLELRPATMQNGPVTVQRHSTELHVNVVTRGSPAKGDKAPSWSRLALAQVACTAETIPGVSGVRLTGLVSVEGTNVVVVTGVLDDSGRGWELLQCADFRDLTR</sequence>
<dbReference type="EMBL" id="BAAAZG010000058">
    <property type="protein sequence ID" value="GAA4098541.1"/>
    <property type="molecule type" value="Genomic_DNA"/>
</dbReference>
<proteinExistence type="predicted"/>
<evidence type="ECO:0000313" key="1">
    <source>
        <dbReference type="EMBL" id="GAA4098541.1"/>
    </source>
</evidence>
<gene>
    <name evidence="1" type="ORF">GCM10022214_73830</name>
</gene>
<evidence type="ECO:0000313" key="2">
    <source>
        <dbReference type="Proteomes" id="UP001500683"/>
    </source>
</evidence>
<name>A0ABP7WYL6_9ACTN</name>
<organism evidence="1 2">
    <name type="scientific">Actinomadura miaoliensis</name>
    <dbReference type="NCBI Taxonomy" id="430685"/>
    <lineage>
        <taxon>Bacteria</taxon>
        <taxon>Bacillati</taxon>
        <taxon>Actinomycetota</taxon>
        <taxon>Actinomycetes</taxon>
        <taxon>Streptosporangiales</taxon>
        <taxon>Thermomonosporaceae</taxon>
        <taxon>Actinomadura</taxon>
    </lineage>
</organism>
<protein>
    <recommendedName>
        <fullName evidence="3">GerMN domain-containing protein</fullName>
    </recommendedName>
</protein>